<dbReference type="PROSITE" id="PS01295">
    <property type="entry name" value="ISPD"/>
    <property type="match status" value="1"/>
</dbReference>
<dbReference type="PANTHER" id="PTHR32125">
    <property type="entry name" value="2-C-METHYL-D-ERYTHRITOL 4-PHOSPHATE CYTIDYLYLTRANSFERASE, CHLOROPLASTIC"/>
    <property type="match status" value="1"/>
</dbReference>
<comment type="pathway">
    <text evidence="2 7">Isoprenoid biosynthesis; isopentenyl diphosphate biosynthesis via DXP pathway; isopentenyl diphosphate from 1-deoxy-D-xylulose 5-phosphate: step 2/6.</text>
</comment>
<keyword evidence="4 7" id="KW-0808">Transferase</keyword>
<dbReference type="GO" id="GO:0050518">
    <property type="term" value="F:2-C-methyl-D-erythritol 4-phosphate cytidylyltransferase activity"/>
    <property type="evidence" value="ECO:0007669"/>
    <property type="project" value="UniProtKB-UniRule"/>
</dbReference>
<dbReference type="FunFam" id="3.90.550.10:FF:000003">
    <property type="entry name" value="2-C-methyl-D-erythritol 4-phosphate cytidylyltransferase"/>
    <property type="match status" value="1"/>
</dbReference>
<keyword evidence="9" id="KW-1185">Reference proteome</keyword>
<comment type="caution">
    <text evidence="8">The sequence shown here is derived from an EMBL/GenBank/DDBJ whole genome shotgun (WGS) entry which is preliminary data.</text>
</comment>
<dbReference type="InterPro" id="IPR018294">
    <property type="entry name" value="ISPD_synthase_CS"/>
</dbReference>
<dbReference type="EC" id="2.7.7.60" evidence="7"/>
<protein>
    <recommendedName>
        <fullName evidence="7">2-C-methyl-D-erythritol 4-phosphate cytidylyltransferase</fullName>
        <ecNumber evidence="7">2.7.7.60</ecNumber>
    </recommendedName>
    <alternativeName>
        <fullName evidence="7">4-diphosphocytidyl-2C-methyl-D-erythritol synthase</fullName>
    </alternativeName>
    <alternativeName>
        <fullName evidence="7">MEP cytidylyltransferase</fullName>
        <shortName evidence="7">MCT</shortName>
    </alternativeName>
</protein>
<dbReference type="EMBL" id="JACBZP010000001">
    <property type="protein sequence ID" value="NYI66008.1"/>
    <property type="molecule type" value="Genomic_DNA"/>
</dbReference>
<dbReference type="UniPathway" id="UPA00056">
    <property type="reaction ID" value="UER00093"/>
</dbReference>
<comment type="catalytic activity">
    <reaction evidence="1 7">
        <text>2-C-methyl-D-erythritol 4-phosphate + CTP + H(+) = 4-CDP-2-C-methyl-D-erythritol + diphosphate</text>
        <dbReference type="Rhea" id="RHEA:13429"/>
        <dbReference type="ChEBI" id="CHEBI:15378"/>
        <dbReference type="ChEBI" id="CHEBI:33019"/>
        <dbReference type="ChEBI" id="CHEBI:37563"/>
        <dbReference type="ChEBI" id="CHEBI:57823"/>
        <dbReference type="ChEBI" id="CHEBI:58262"/>
        <dbReference type="EC" id="2.7.7.60"/>
    </reaction>
</comment>
<dbReference type="CDD" id="cd02516">
    <property type="entry name" value="CDP-ME_synthetase"/>
    <property type="match status" value="1"/>
</dbReference>
<dbReference type="PANTHER" id="PTHR32125:SF4">
    <property type="entry name" value="2-C-METHYL-D-ERYTHRITOL 4-PHOSPHATE CYTIDYLYLTRANSFERASE, CHLOROPLASTIC"/>
    <property type="match status" value="1"/>
</dbReference>
<feature type="site" description="Transition state stabilizer" evidence="7">
    <location>
        <position position="20"/>
    </location>
</feature>
<keyword evidence="6 7" id="KW-0414">Isoprene biosynthesis</keyword>
<gene>
    <name evidence="7" type="primary">ispD</name>
    <name evidence="8" type="ORF">BJY26_000314</name>
</gene>
<evidence type="ECO:0000256" key="5">
    <source>
        <dbReference type="ARBA" id="ARBA00022695"/>
    </source>
</evidence>
<accession>A0A7Z0D0X5</accession>
<comment type="function">
    <text evidence="7">Catalyzes the formation of 4-diphosphocytidyl-2-C-methyl-D-erythritol from CTP and 2-C-methyl-D-erythritol 4-phosphate (MEP).</text>
</comment>
<dbReference type="InterPro" id="IPR034683">
    <property type="entry name" value="IspD/TarI"/>
</dbReference>
<feature type="site" description="Transition state stabilizer" evidence="7">
    <location>
        <position position="13"/>
    </location>
</feature>
<dbReference type="AlphaFoldDB" id="A0A7Z0D0X5"/>
<evidence type="ECO:0000313" key="8">
    <source>
        <dbReference type="EMBL" id="NYI66008.1"/>
    </source>
</evidence>
<dbReference type="Pfam" id="PF01128">
    <property type="entry name" value="IspD"/>
    <property type="match status" value="1"/>
</dbReference>
<dbReference type="RefSeq" id="WP_237248840.1">
    <property type="nucleotide sequence ID" value="NZ_JACBZP010000001.1"/>
</dbReference>
<dbReference type="Gene3D" id="3.90.550.10">
    <property type="entry name" value="Spore Coat Polysaccharide Biosynthesis Protein SpsA, Chain A"/>
    <property type="match status" value="1"/>
</dbReference>
<dbReference type="HAMAP" id="MF_00108">
    <property type="entry name" value="IspD"/>
    <property type="match status" value="1"/>
</dbReference>
<organism evidence="8 9">
    <name type="scientific">Spelaeicoccus albus</name>
    <dbReference type="NCBI Taxonomy" id="1280376"/>
    <lineage>
        <taxon>Bacteria</taxon>
        <taxon>Bacillati</taxon>
        <taxon>Actinomycetota</taxon>
        <taxon>Actinomycetes</taxon>
        <taxon>Micrococcales</taxon>
        <taxon>Brevibacteriaceae</taxon>
        <taxon>Spelaeicoccus</taxon>
    </lineage>
</organism>
<evidence type="ECO:0000256" key="7">
    <source>
        <dbReference type="HAMAP-Rule" id="MF_00108"/>
    </source>
</evidence>
<feature type="site" description="Positions MEP for the nucleophilic attack" evidence="7">
    <location>
        <position position="200"/>
    </location>
</feature>
<keyword evidence="5 7" id="KW-0548">Nucleotidyltransferase</keyword>
<evidence type="ECO:0000256" key="6">
    <source>
        <dbReference type="ARBA" id="ARBA00023229"/>
    </source>
</evidence>
<dbReference type="InterPro" id="IPR029044">
    <property type="entry name" value="Nucleotide-diphossugar_trans"/>
</dbReference>
<dbReference type="InterPro" id="IPR001228">
    <property type="entry name" value="IspD"/>
</dbReference>
<evidence type="ECO:0000256" key="2">
    <source>
        <dbReference type="ARBA" id="ARBA00004787"/>
    </source>
</evidence>
<evidence type="ECO:0000256" key="4">
    <source>
        <dbReference type="ARBA" id="ARBA00022679"/>
    </source>
</evidence>
<dbReference type="SUPFAM" id="SSF53448">
    <property type="entry name" value="Nucleotide-diphospho-sugar transferases"/>
    <property type="match status" value="1"/>
</dbReference>
<evidence type="ECO:0000256" key="3">
    <source>
        <dbReference type="ARBA" id="ARBA00009789"/>
    </source>
</evidence>
<proteinExistence type="inferred from homology"/>
<evidence type="ECO:0000256" key="1">
    <source>
        <dbReference type="ARBA" id="ARBA00001282"/>
    </source>
</evidence>
<dbReference type="NCBIfam" id="TIGR00453">
    <property type="entry name" value="ispD"/>
    <property type="match status" value="1"/>
</dbReference>
<sequence length="232" mass="23821">MGVIVVAAGFGTRLGAGMPKALVEIDGEPMIVRAVRNAAAAGCTGTIVVVAPDGHLEQFAALVGQRPIIVAGGAERTNSVAAGLAALPPDIEIVLVHDAARAGAPPELFDAVAQAVCSGPDAVVPGLPVPDTIKYVDADGTVTDTPDRAFLRAVQTPQGFRRAALERAHRSGRSATDDAALVERLGGRSVVIDGDLRAMKVTTRADLDAVERLVAHESAGPTTPQTQRKCTT</sequence>
<feature type="site" description="Positions MEP for the nucleophilic attack" evidence="7">
    <location>
        <position position="148"/>
    </location>
</feature>
<reference evidence="8 9" key="1">
    <citation type="submission" date="2020-07" db="EMBL/GenBank/DDBJ databases">
        <title>Sequencing the genomes of 1000 actinobacteria strains.</title>
        <authorList>
            <person name="Klenk H.-P."/>
        </authorList>
    </citation>
    <scope>NUCLEOTIDE SEQUENCE [LARGE SCALE GENOMIC DNA]</scope>
    <source>
        <strain evidence="8 9">DSM 26341</strain>
    </source>
</reference>
<dbReference type="Proteomes" id="UP000539111">
    <property type="component" value="Unassembled WGS sequence"/>
</dbReference>
<dbReference type="InterPro" id="IPR050088">
    <property type="entry name" value="IspD/TarI_cytidylyltransf_bact"/>
</dbReference>
<evidence type="ECO:0000313" key="9">
    <source>
        <dbReference type="Proteomes" id="UP000539111"/>
    </source>
</evidence>
<comment type="similarity">
    <text evidence="3 7">Belongs to the IspD/TarI cytidylyltransferase family. IspD subfamily.</text>
</comment>
<dbReference type="GO" id="GO:0019288">
    <property type="term" value="P:isopentenyl diphosphate biosynthetic process, methylerythritol 4-phosphate pathway"/>
    <property type="evidence" value="ECO:0007669"/>
    <property type="project" value="UniProtKB-UniRule"/>
</dbReference>
<name>A0A7Z0D0X5_9MICO</name>